<name>A0A3S2YNV3_9ACTN</name>
<evidence type="ECO:0000313" key="3">
    <source>
        <dbReference type="Proteomes" id="UP000283128"/>
    </source>
</evidence>
<dbReference type="RefSeq" id="WP_127832919.1">
    <property type="nucleotide sequence ID" value="NZ_RZYA01000030.1"/>
</dbReference>
<sequence length="100" mass="10276">MAGRKNAVLVRLGHRATGTPSTGSACAANTIRHSRVHPPASCARSRDAPARLDDVRAAAHRRPQPLGRPLGDVPGVGDGFDGEVDAEERPDADAVPAPGA</sequence>
<dbReference type="AlphaFoldDB" id="A0A3S2YNV3"/>
<evidence type="ECO:0000313" key="2">
    <source>
        <dbReference type="EMBL" id="RVU15876.1"/>
    </source>
</evidence>
<reference evidence="2 3" key="1">
    <citation type="submission" date="2019-01" db="EMBL/GenBank/DDBJ databases">
        <title>Genome sequences of Streptomyces and Rhizobium isolates collected from root and soil.</title>
        <authorList>
            <person name="Chhettri S."/>
            <person name="Sevigny J.L."/>
            <person name="Sen A."/>
            <person name="Ennis N."/>
            <person name="Tisa L."/>
        </authorList>
    </citation>
    <scope>NUCLEOTIDE SEQUENCE [LARGE SCALE GENOMIC DNA]</scope>
    <source>
        <strain evidence="2 3">San01</strain>
    </source>
</reference>
<comment type="caution">
    <text evidence="2">The sequence shown here is derived from an EMBL/GenBank/DDBJ whole genome shotgun (WGS) entry which is preliminary data.</text>
</comment>
<proteinExistence type="predicted"/>
<feature type="region of interest" description="Disordered" evidence="1">
    <location>
        <begin position="13"/>
        <end position="100"/>
    </location>
</feature>
<feature type="compositionally biased region" description="Basic and acidic residues" evidence="1">
    <location>
        <begin position="44"/>
        <end position="57"/>
    </location>
</feature>
<gene>
    <name evidence="2" type="ORF">EOT10_37785</name>
</gene>
<organism evidence="2 3">
    <name type="scientific">Streptomyces antnestii</name>
    <dbReference type="NCBI Taxonomy" id="2494256"/>
    <lineage>
        <taxon>Bacteria</taxon>
        <taxon>Bacillati</taxon>
        <taxon>Actinomycetota</taxon>
        <taxon>Actinomycetes</taxon>
        <taxon>Kitasatosporales</taxon>
        <taxon>Streptomycetaceae</taxon>
        <taxon>Streptomyces</taxon>
    </lineage>
</organism>
<accession>A0A3S2YNV3</accession>
<evidence type="ECO:0000256" key="1">
    <source>
        <dbReference type="SAM" id="MobiDB-lite"/>
    </source>
</evidence>
<dbReference type="EMBL" id="RZYA01000030">
    <property type="protein sequence ID" value="RVU15876.1"/>
    <property type="molecule type" value="Genomic_DNA"/>
</dbReference>
<protein>
    <submittedName>
        <fullName evidence="2">Uncharacterized protein</fullName>
    </submittedName>
</protein>
<dbReference type="Proteomes" id="UP000283128">
    <property type="component" value="Unassembled WGS sequence"/>
</dbReference>
<keyword evidence="3" id="KW-1185">Reference proteome</keyword>
<dbReference type="PROSITE" id="PS51257">
    <property type="entry name" value="PROKAR_LIPOPROTEIN"/>
    <property type="match status" value="1"/>
</dbReference>